<evidence type="ECO:0000259" key="2">
    <source>
        <dbReference type="Pfam" id="PF17184"/>
    </source>
</evidence>
<dbReference type="PANTHER" id="PTHR31811:SF0">
    <property type="entry name" value="TRNA A64-2'-O-RIBOSYLPHOSPHATE TRANSFERASE"/>
    <property type="match status" value="1"/>
</dbReference>
<dbReference type="OrthoDB" id="45256at2759"/>
<dbReference type="Pfam" id="PF17184">
    <property type="entry name" value="Rit1_C"/>
    <property type="match status" value="1"/>
</dbReference>
<dbReference type="Proteomes" id="UP000567179">
    <property type="component" value="Unassembled WGS sequence"/>
</dbReference>
<dbReference type="PANTHER" id="PTHR31811">
    <property type="entry name" value="TRNA A64-2'-O-RIBOSYLPHOSPHATE TRANSFERASE"/>
    <property type="match status" value="1"/>
</dbReference>
<dbReference type="InterPro" id="IPR007306">
    <property type="entry name" value="Rit1"/>
</dbReference>
<protein>
    <recommendedName>
        <fullName evidence="5">Initiator tRNA phosphoribosyl transferase</fullName>
    </recommendedName>
</protein>
<feature type="domain" description="Rit1 DUSP-like" evidence="1">
    <location>
        <begin position="360"/>
        <end position="467"/>
    </location>
</feature>
<evidence type="ECO:0000259" key="1">
    <source>
        <dbReference type="Pfam" id="PF04179"/>
    </source>
</evidence>
<sequence>MDNHDTLTYLRKESLDIYNRLHSIEEDIVFVDQVQMTYPTFPFLPNLRCGAWYTNPEISAKIPAYFKSTDGHNNNWSFNLRRANLHLLPHILESGGLILVDSTRSGKRIPDALSKTVPIWCTVINRAMLILHPHLRENDGTHGKQRWDTTLYTPPSTVSKVEHHEIEKRLDGWAKALAASSFTLPTLTWPLRPVWITPATSTFPRLPSGTELDGDTNREFFPIVCVSASKQIDQGVERRSSGFSYVQGSGDDHELWGMGLTPDVFWAHRQQFLSADRTHLPDLVAQILSTSRTKPAPVSDYETVSPIVKVQGRLLVGVISDPPDVSTRIAIQDNLVYVILTPSEDLIPPIDSDPSLVVPTCAGKKGQSHFLHKVLPPAVEFIKRHLRSGLNVCIVCETGRDLSVGVALVALQLFFTDDGSFVPQDRDSNDDVAISKSSIRTRLEWLIASRPQANPSRATLKRVNEYLLTSRLFAPVNIDTRHG</sequence>
<evidence type="ECO:0000313" key="4">
    <source>
        <dbReference type="Proteomes" id="UP000567179"/>
    </source>
</evidence>
<evidence type="ECO:0008006" key="5">
    <source>
        <dbReference type="Google" id="ProtNLM"/>
    </source>
</evidence>
<dbReference type="GO" id="GO:0005737">
    <property type="term" value="C:cytoplasm"/>
    <property type="evidence" value="ECO:0007669"/>
    <property type="project" value="TreeGrafter"/>
</dbReference>
<organism evidence="3 4">
    <name type="scientific">Psilocybe cf. subviscida</name>
    <dbReference type="NCBI Taxonomy" id="2480587"/>
    <lineage>
        <taxon>Eukaryota</taxon>
        <taxon>Fungi</taxon>
        <taxon>Dikarya</taxon>
        <taxon>Basidiomycota</taxon>
        <taxon>Agaricomycotina</taxon>
        <taxon>Agaricomycetes</taxon>
        <taxon>Agaricomycetidae</taxon>
        <taxon>Agaricales</taxon>
        <taxon>Agaricineae</taxon>
        <taxon>Strophariaceae</taxon>
        <taxon>Psilocybe</taxon>
    </lineage>
</organism>
<dbReference type="InterPro" id="IPR033449">
    <property type="entry name" value="Rit1_N"/>
</dbReference>
<comment type="caution">
    <text evidence="3">The sequence shown here is derived from an EMBL/GenBank/DDBJ whole genome shotgun (WGS) entry which is preliminary data.</text>
</comment>
<evidence type="ECO:0000313" key="3">
    <source>
        <dbReference type="EMBL" id="KAF5327747.1"/>
    </source>
</evidence>
<keyword evidence="4" id="KW-1185">Reference proteome</keyword>
<reference evidence="3 4" key="1">
    <citation type="journal article" date="2020" name="ISME J.">
        <title>Uncovering the hidden diversity of litter-decomposition mechanisms in mushroom-forming fungi.</title>
        <authorList>
            <person name="Floudas D."/>
            <person name="Bentzer J."/>
            <person name="Ahren D."/>
            <person name="Johansson T."/>
            <person name="Persson P."/>
            <person name="Tunlid A."/>
        </authorList>
    </citation>
    <scope>NUCLEOTIDE SEQUENCE [LARGE SCALE GENOMIC DNA]</scope>
    <source>
        <strain evidence="3 4">CBS 101986</strain>
    </source>
</reference>
<feature type="domain" description="Rit1 N-terminal" evidence="2">
    <location>
        <begin position="10"/>
        <end position="288"/>
    </location>
</feature>
<dbReference type="AlphaFoldDB" id="A0A8H5F8T0"/>
<name>A0A8H5F8T0_9AGAR</name>
<accession>A0A8H5F8T0</accession>
<proteinExistence type="predicted"/>
<dbReference type="GO" id="GO:0019988">
    <property type="term" value="P:charged-tRNA amino acid modification"/>
    <property type="evidence" value="ECO:0007669"/>
    <property type="project" value="InterPro"/>
</dbReference>
<dbReference type="InterPro" id="IPR033421">
    <property type="entry name" value="Rit1_DUSP-like"/>
</dbReference>
<gene>
    <name evidence="3" type="ORF">D9619_004843</name>
</gene>
<dbReference type="EMBL" id="JAACJJ010000014">
    <property type="protein sequence ID" value="KAF5327747.1"/>
    <property type="molecule type" value="Genomic_DNA"/>
</dbReference>
<dbReference type="GO" id="GO:0043399">
    <property type="term" value="F:tRNA adenosine(64)-2'-O-ribosylphosphate transferase activity"/>
    <property type="evidence" value="ECO:0007669"/>
    <property type="project" value="InterPro"/>
</dbReference>
<dbReference type="Pfam" id="PF04179">
    <property type="entry name" value="Init_tRNA_PT"/>
    <property type="match status" value="1"/>
</dbReference>
<dbReference type="PIRSF" id="PIRSF007747">
    <property type="entry name" value="Ribosyl_Ptfrase"/>
    <property type="match status" value="1"/>
</dbReference>